<dbReference type="Pfam" id="PF12833">
    <property type="entry name" value="HTH_18"/>
    <property type="match status" value="1"/>
</dbReference>
<dbReference type="Proteomes" id="UP001448614">
    <property type="component" value="Unassembled WGS sequence"/>
</dbReference>
<evidence type="ECO:0000256" key="4">
    <source>
        <dbReference type="SAM" id="MobiDB-lite"/>
    </source>
</evidence>
<dbReference type="SMART" id="SM00342">
    <property type="entry name" value="HTH_ARAC"/>
    <property type="match status" value="1"/>
</dbReference>
<reference evidence="6 7" key="1">
    <citation type="journal article" date="2024" name="Appl. Microbiol. Biotechnol.">
        <title>Biosynthetic gene clusters with biotechnological applications in novel Antarctic isolates from Actinomycetota.</title>
        <authorList>
            <person name="Bruna P."/>
            <person name="Nunez-Montero K."/>
            <person name="Contreras M.J."/>
            <person name="Leal K."/>
            <person name="Garcia M."/>
            <person name="Abanto M."/>
            <person name="Barrientos L."/>
        </authorList>
    </citation>
    <scope>NUCLEOTIDE SEQUENCE [LARGE SCALE GENOMIC DNA]</scope>
    <source>
        <strain evidence="6 7">Se16.17</strain>
    </source>
</reference>
<evidence type="ECO:0000313" key="7">
    <source>
        <dbReference type="Proteomes" id="UP001448614"/>
    </source>
</evidence>
<dbReference type="RefSeq" id="WP_347782107.1">
    <property type="nucleotide sequence ID" value="NZ_JBBMFV010000004.1"/>
</dbReference>
<feature type="domain" description="HTH araC/xylS-type" evidence="5">
    <location>
        <begin position="13"/>
        <end position="110"/>
    </location>
</feature>
<keyword evidence="7" id="KW-1185">Reference proteome</keyword>
<dbReference type="SUPFAM" id="SSF46689">
    <property type="entry name" value="Homeodomain-like"/>
    <property type="match status" value="2"/>
</dbReference>
<evidence type="ECO:0000313" key="6">
    <source>
        <dbReference type="EMBL" id="MEO3940640.1"/>
    </source>
</evidence>
<dbReference type="PROSITE" id="PS01124">
    <property type="entry name" value="HTH_ARAC_FAMILY_2"/>
    <property type="match status" value="1"/>
</dbReference>
<protein>
    <submittedName>
        <fullName evidence="6">Helix-turn-helix transcriptional regulator</fullName>
    </submittedName>
</protein>
<evidence type="ECO:0000256" key="1">
    <source>
        <dbReference type="ARBA" id="ARBA00023015"/>
    </source>
</evidence>
<dbReference type="EMBL" id="JBBMFV010000004">
    <property type="protein sequence ID" value="MEO3940640.1"/>
    <property type="molecule type" value="Genomic_DNA"/>
</dbReference>
<gene>
    <name evidence="6" type="ORF">V3C41_06110</name>
</gene>
<feature type="compositionally biased region" description="Low complexity" evidence="4">
    <location>
        <begin position="137"/>
        <end position="151"/>
    </location>
</feature>
<dbReference type="InterPro" id="IPR050204">
    <property type="entry name" value="AraC_XylS_family_regulators"/>
</dbReference>
<accession>A0ABV0GQ35</accession>
<dbReference type="InterPro" id="IPR018060">
    <property type="entry name" value="HTH_AraC"/>
</dbReference>
<dbReference type="Gene3D" id="1.10.10.60">
    <property type="entry name" value="Homeodomain-like"/>
    <property type="match status" value="2"/>
</dbReference>
<keyword evidence="1" id="KW-0805">Transcription regulation</keyword>
<sequence length="170" mass="18438">MTPQELANLAHLRRARDFIDREYARPLDVPTMAAGALMSPAHFSRQFKAAYGESPYNYLMTRRIERAMALLRAGTSVTDACMEVGCTSLGSFSTRFTEIVGINPSEYRSREHHAVKAMPSCIAKQHTRPERNGGKTSAPASAPASAPVSAPAPVPDGLSRIEEAPAPQLQ</sequence>
<evidence type="ECO:0000256" key="3">
    <source>
        <dbReference type="ARBA" id="ARBA00023163"/>
    </source>
</evidence>
<proteinExistence type="predicted"/>
<keyword evidence="3" id="KW-0804">Transcription</keyword>
<organism evidence="6 7">
    <name type="scientific">Paenarthrobacter nicotinovorans</name>
    <name type="common">Arthrobacter nicotinovorans</name>
    <dbReference type="NCBI Taxonomy" id="29320"/>
    <lineage>
        <taxon>Bacteria</taxon>
        <taxon>Bacillati</taxon>
        <taxon>Actinomycetota</taxon>
        <taxon>Actinomycetes</taxon>
        <taxon>Micrococcales</taxon>
        <taxon>Micrococcaceae</taxon>
        <taxon>Paenarthrobacter</taxon>
    </lineage>
</organism>
<dbReference type="PANTHER" id="PTHR46796">
    <property type="entry name" value="HTH-TYPE TRANSCRIPTIONAL ACTIVATOR RHAS-RELATED"/>
    <property type="match status" value="1"/>
</dbReference>
<feature type="region of interest" description="Disordered" evidence="4">
    <location>
        <begin position="122"/>
        <end position="170"/>
    </location>
</feature>
<keyword evidence="2" id="KW-0238">DNA-binding</keyword>
<dbReference type="InterPro" id="IPR009057">
    <property type="entry name" value="Homeodomain-like_sf"/>
</dbReference>
<name>A0ABV0GQ35_PAENI</name>
<evidence type="ECO:0000256" key="2">
    <source>
        <dbReference type="ARBA" id="ARBA00023125"/>
    </source>
</evidence>
<comment type="caution">
    <text evidence="6">The sequence shown here is derived from an EMBL/GenBank/DDBJ whole genome shotgun (WGS) entry which is preliminary data.</text>
</comment>
<evidence type="ECO:0000259" key="5">
    <source>
        <dbReference type="PROSITE" id="PS01124"/>
    </source>
</evidence>